<dbReference type="Gene3D" id="3.40.640.10">
    <property type="entry name" value="Type I PLP-dependent aspartate aminotransferase-like (Major domain)"/>
    <property type="match status" value="1"/>
</dbReference>
<organism evidence="17 18">
    <name type="scientific">Sporosarcina globispora</name>
    <name type="common">Bacillus globisporus</name>
    <dbReference type="NCBI Taxonomy" id="1459"/>
    <lineage>
        <taxon>Bacteria</taxon>
        <taxon>Bacillati</taxon>
        <taxon>Bacillota</taxon>
        <taxon>Bacilli</taxon>
        <taxon>Bacillales</taxon>
        <taxon>Caryophanaceae</taxon>
        <taxon>Sporosarcina</taxon>
    </lineage>
</organism>
<dbReference type="InterPro" id="IPR049704">
    <property type="entry name" value="Aminotrans_3_PPA_site"/>
</dbReference>
<evidence type="ECO:0000256" key="10">
    <source>
        <dbReference type="ARBA" id="ARBA00029760"/>
    </source>
</evidence>
<evidence type="ECO:0000256" key="14">
    <source>
        <dbReference type="ARBA" id="ARBA00048021"/>
    </source>
</evidence>
<dbReference type="EC" id="2.6.1.19" evidence="6"/>
<dbReference type="SUPFAM" id="SSF53383">
    <property type="entry name" value="PLP-dependent transferases"/>
    <property type="match status" value="1"/>
</dbReference>
<dbReference type="InterPro" id="IPR005814">
    <property type="entry name" value="Aminotrans_3"/>
</dbReference>
<dbReference type="GO" id="GO:0034386">
    <property type="term" value="F:4-aminobutyrate:2-oxoglutarate transaminase activity"/>
    <property type="evidence" value="ECO:0007669"/>
    <property type="project" value="UniProtKB-EC"/>
</dbReference>
<evidence type="ECO:0000256" key="2">
    <source>
        <dbReference type="ARBA" id="ARBA00001933"/>
    </source>
</evidence>
<protein>
    <recommendedName>
        <fullName evidence="12">(S)-3-amino-2-methylpropionate transaminase</fullName>
        <ecNumber evidence="6">2.6.1.19</ecNumber>
        <ecNumber evidence="5">2.6.1.22</ecNumber>
    </recommendedName>
    <alternativeName>
        <fullName evidence="13">GABA aminotransferase</fullName>
    </alternativeName>
    <alternativeName>
        <fullName evidence="11">Gamma-amino-N-butyrate transaminase</fullName>
    </alternativeName>
    <alternativeName>
        <fullName evidence="15">Glutamate:succinic semialdehyde transaminase</fullName>
    </alternativeName>
    <alternativeName>
        <fullName evidence="10">L-AIBAT</fullName>
    </alternativeName>
</protein>
<evidence type="ECO:0000256" key="4">
    <source>
        <dbReference type="ARBA" id="ARBA00008954"/>
    </source>
</evidence>
<dbReference type="InterPro" id="IPR015422">
    <property type="entry name" value="PyrdxlP-dep_Trfase_small"/>
</dbReference>
<dbReference type="FunFam" id="3.40.640.10:FF:000013">
    <property type="entry name" value="4-aminobutyrate aminotransferase"/>
    <property type="match status" value="1"/>
</dbReference>
<evidence type="ECO:0000256" key="7">
    <source>
        <dbReference type="ARBA" id="ARBA00022576"/>
    </source>
</evidence>
<keyword evidence="8 17" id="KW-0808">Transferase</keyword>
<comment type="cofactor">
    <cofactor evidence="2">
        <name>pyridoxal 5'-phosphate</name>
        <dbReference type="ChEBI" id="CHEBI:597326"/>
    </cofactor>
</comment>
<comment type="caution">
    <text evidence="17">The sequence shown here is derived from an EMBL/GenBank/DDBJ whole genome shotgun (WGS) entry which is preliminary data.</text>
</comment>
<dbReference type="InterPro" id="IPR015424">
    <property type="entry name" value="PyrdxlP-dep_Trfase"/>
</dbReference>
<accession>A0A0M0GDD9</accession>
<comment type="catalytic activity">
    <reaction evidence="1">
        <text>(S)-3-amino-2-methylpropanoate + 2-oxoglutarate = 2-methyl-3-oxopropanoate + L-glutamate</text>
        <dbReference type="Rhea" id="RHEA:13993"/>
        <dbReference type="ChEBI" id="CHEBI:16810"/>
        <dbReference type="ChEBI" id="CHEBI:29985"/>
        <dbReference type="ChEBI" id="CHEBI:57700"/>
        <dbReference type="ChEBI" id="CHEBI:58655"/>
        <dbReference type="EC" id="2.6.1.22"/>
    </reaction>
</comment>
<evidence type="ECO:0000256" key="3">
    <source>
        <dbReference type="ARBA" id="ARBA00005176"/>
    </source>
</evidence>
<keyword evidence="9 16" id="KW-0663">Pyridoxal phosphate</keyword>
<dbReference type="NCBIfam" id="NF005993">
    <property type="entry name" value="PRK08117.1"/>
    <property type="match status" value="1"/>
</dbReference>
<dbReference type="InterPro" id="IPR050103">
    <property type="entry name" value="Class-III_PLP-dep_AT"/>
</dbReference>
<reference evidence="18" key="1">
    <citation type="submission" date="2015-07" db="EMBL/GenBank/DDBJ databases">
        <title>Fjat-10036 dsm4.</title>
        <authorList>
            <person name="Liu B."/>
            <person name="Wang J."/>
            <person name="Zhu Y."/>
            <person name="Liu G."/>
            <person name="Chen Q."/>
            <person name="Chen Z."/>
            <person name="Lan J."/>
            <person name="Che J."/>
            <person name="Ge C."/>
            <person name="Shi H."/>
            <person name="Pan Z."/>
            <person name="Liu X."/>
        </authorList>
    </citation>
    <scope>NUCLEOTIDE SEQUENCE [LARGE SCALE GENOMIC DNA]</scope>
    <source>
        <strain evidence="18">DSM 4</strain>
    </source>
</reference>
<comment type="catalytic activity">
    <reaction evidence="14">
        <text>4-aminobutanoate + 2-oxoglutarate = succinate semialdehyde + L-glutamate</text>
        <dbReference type="Rhea" id="RHEA:23352"/>
        <dbReference type="ChEBI" id="CHEBI:16810"/>
        <dbReference type="ChEBI" id="CHEBI:29985"/>
        <dbReference type="ChEBI" id="CHEBI:57706"/>
        <dbReference type="ChEBI" id="CHEBI:59888"/>
        <dbReference type="EC" id="2.6.1.19"/>
    </reaction>
</comment>
<evidence type="ECO:0000256" key="16">
    <source>
        <dbReference type="RuleBase" id="RU003560"/>
    </source>
</evidence>
<dbReference type="PANTHER" id="PTHR11986">
    <property type="entry name" value="AMINOTRANSFERASE CLASS III"/>
    <property type="match status" value="1"/>
</dbReference>
<evidence type="ECO:0000256" key="6">
    <source>
        <dbReference type="ARBA" id="ARBA00012912"/>
    </source>
</evidence>
<dbReference type="AlphaFoldDB" id="A0A0M0GDD9"/>
<dbReference type="PATRIC" id="fig|1459.3.peg.3152"/>
<evidence type="ECO:0000256" key="8">
    <source>
        <dbReference type="ARBA" id="ARBA00022679"/>
    </source>
</evidence>
<evidence type="ECO:0000256" key="12">
    <source>
        <dbReference type="ARBA" id="ARBA00030857"/>
    </source>
</evidence>
<evidence type="ECO:0000256" key="9">
    <source>
        <dbReference type="ARBA" id="ARBA00022898"/>
    </source>
</evidence>
<comment type="pathway">
    <text evidence="3">Amino-acid degradation; 4-aminobutanoate degradation.</text>
</comment>
<evidence type="ECO:0000256" key="11">
    <source>
        <dbReference type="ARBA" id="ARBA00030204"/>
    </source>
</evidence>
<evidence type="ECO:0000256" key="15">
    <source>
        <dbReference type="ARBA" id="ARBA00050054"/>
    </source>
</evidence>
<gene>
    <name evidence="17" type="ORF">AF332_14585</name>
</gene>
<dbReference type="GO" id="GO:0030170">
    <property type="term" value="F:pyridoxal phosphate binding"/>
    <property type="evidence" value="ECO:0007669"/>
    <property type="project" value="InterPro"/>
</dbReference>
<name>A0A0M0GDD9_SPOGL</name>
<dbReference type="Proteomes" id="UP000037109">
    <property type="component" value="Unassembled WGS sequence"/>
</dbReference>
<comment type="similarity">
    <text evidence="4 16">Belongs to the class-III pyridoxal-phosphate-dependent aminotransferase family.</text>
</comment>
<dbReference type="EMBL" id="LGUF01000007">
    <property type="protein sequence ID" value="KON87930.1"/>
    <property type="molecule type" value="Genomic_DNA"/>
</dbReference>
<evidence type="ECO:0000256" key="1">
    <source>
        <dbReference type="ARBA" id="ARBA00001750"/>
    </source>
</evidence>
<dbReference type="STRING" id="1459.AF332_14585"/>
<dbReference type="GO" id="GO:0042802">
    <property type="term" value="F:identical protein binding"/>
    <property type="evidence" value="ECO:0007669"/>
    <property type="project" value="TreeGrafter"/>
</dbReference>
<dbReference type="RefSeq" id="WP_053435285.1">
    <property type="nucleotide sequence ID" value="NZ_LGUF01000007.1"/>
</dbReference>
<dbReference type="OrthoDB" id="9807885at2"/>
<evidence type="ECO:0000256" key="5">
    <source>
        <dbReference type="ARBA" id="ARBA00012876"/>
    </source>
</evidence>
<evidence type="ECO:0000313" key="18">
    <source>
        <dbReference type="Proteomes" id="UP000037109"/>
    </source>
</evidence>
<dbReference type="PIRSF" id="PIRSF000521">
    <property type="entry name" value="Transaminase_4ab_Lys_Orn"/>
    <property type="match status" value="1"/>
</dbReference>
<dbReference type="InterPro" id="IPR015421">
    <property type="entry name" value="PyrdxlP-dep_Trfase_major"/>
</dbReference>
<dbReference type="EC" id="2.6.1.22" evidence="5"/>
<dbReference type="PROSITE" id="PS00600">
    <property type="entry name" value="AA_TRANSFER_CLASS_3"/>
    <property type="match status" value="1"/>
</dbReference>
<keyword evidence="18" id="KW-1185">Reference proteome</keyword>
<dbReference type="GO" id="GO:0047298">
    <property type="term" value="F:(S)-3-amino-2-methylpropionate transaminase activity"/>
    <property type="evidence" value="ECO:0007669"/>
    <property type="project" value="UniProtKB-EC"/>
</dbReference>
<keyword evidence="7 17" id="KW-0032">Aminotransferase</keyword>
<proteinExistence type="inferred from homology"/>
<sequence>MIEENKSLAERGDRVLPPAANRATKIGVMKAYGSTIEDESGKKYLDFASGVGVNNVGHCHPEVIEAVKQQLDTMIHVGHNVAYYPSYIQLAEELNELTGTQKMVYFSNSGAEANEGAIKLAKKATKRPAILSFKRGFHGRTLAATSITFSSSAYRQDYEGLLPSVYACEYPYPFRTGLSYEEETKRCIQSINEVFQYQVAPSQVAAIILEPVQGEGGYIVPPKEFLKQIREICDQHGILLIFDEVQTGFGRTGKMFAYEHFGVEPDILTLGKGIASGFPLSAIIAKKEIMEKWEPGTHGGTYGGNPVSCAAALASIEILKREGIDNAQTLGGYLKQQLFDLQSEFAGIGDVRGLGLMIGIEFTDEKGSPDASTVNWLKNFALEHGVILLTCGTEKNVLRFIPPATVLKEELDQAVSVLKEGLQQLAKKESGHAIY</sequence>
<dbReference type="Gene3D" id="3.90.1150.10">
    <property type="entry name" value="Aspartate Aminotransferase, domain 1"/>
    <property type="match status" value="1"/>
</dbReference>
<dbReference type="Pfam" id="PF00202">
    <property type="entry name" value="Aminotran_3"/>
    <property type="match status" value="1"/>
</dbReference>
<evidence type="ECO:0000256" key="13">
    <source>
        <dbReference type="ARBA" id="ARBA00031787"/>
    </source>
</evidence>
<evidence type="ECO:0000313" key="17">
    <source>
        <dbReference type="EMBL" id="KON87930.1"/>
    </source>
</evidence>
<dbReference type="PANTHER" id="PTHR11986:SF79">
    <property type="entry name" value="ACETYLORNITHINE AMINOTRANSFERASE, MITOCHONDRIAL"/>
    <property type="match status" value="1"/>
</dbReference>
<dbReference type="CDD" id="cd00610">
    <property type="entry name" value="OAT_like"/>
    <property type="match status" value="1"/>
</dbReference>